<evidence type="ECO:0000313" key="2">
    <source>
        <dbReference type="EMBL" id="KAG0670020.1"/>
    </source>
</evidence>
<sequence>AFENMIDVNGVEEEKPDETVNDDPTPSLEDGKIKIINLLKRIIKDELKEFSSFFFPLAETCLMDAASSHSLSVKKIGKDTIFTRRVGHNINNLSPIETIPLYIEASLEAIAKYRSLTRDPLSKIYNHSVLPCIIALIFSMSATSVNCERSFSDLNNRIGDKRHNLSNDIIKKVANFNNEVRKESTILHYNTSVSKRIAEYCPIRWNIKFDMFHVCVKYHSRY</sequence>
<name>A0A9P6WF05_MAUEX</name>
<evidence type="ECO:0000256" key="1">
    <source>
        <dbReference type="SAM" id="MobiDB-lite"/>
    </source>
</evidence>
<evidence type="ECO:0000313" key="3">
    <source>
        <dbReference type="Proteomes" id="UP000750334"/>
    </source>
</evidence>
<organism evidence="2 3">
    <name type="scientific">Maudiozyma exigua</name>
    <name type="common">Yeast</name>
    <name type="synonym">Kazachstania exigua</name>
    <dbReference type="NCBI Taxonomy" id="34358"/>
    <lineage>
        <taxon>Eukaryota</taxon>
        <taxon>Fungi</taxon>
        <taxon>Dikarya</taxon>
        <taxon>Ascomycota</taxon>
        <taxon>Saccharomycotina</taxon>
        <taxon>Saccharomycetes</taxon>
        <taxon>Saccharomycetales</taxon>
        <taxon>Saccharomycetaceae</taxon>
        <taxon>Maudiozyma</taxon>
    </lineage>
</organism>
<dbReference type="Proteomes" id="UP000750334">
    <property type="component" value="Unassembled WGS sequence"/>
</dbReference>
<protein>
    <submittedName>
        <fullName evidence="2">Uncharacterized protein</fullName>
    </submittedName>
</protein>
<dbReference type="OrthoDB" id="386672at2759"/>
<dbReference type="EMBL" id="PUHR01000029">
    <property type="protein sequence ID" value="KAG0670020.1"/>
    <property type="molecule type" value="Genomic_DNA"/>
</dbReference>
<gene>
    <name evidence="2" type="ORF">C6P45_002965</name>
</gene>
<feature type="compositionally biased region" description="Acidic residues" evidence="1">
    <location>
        <begin position="10"/>
        <end position="21"/>
    </location>
</feature>
<proteinExistence type="predicted"/>
<accession>A0A9P6WF05</accession>
<feature type="region of interest" description="Disordered" evidence="1">
    <location>
        <begin position="1"/>
        <end position="26"/>
    </location>
</feature>
<dbReference type="AlphaFoldDB" id="A0A9P6WF05"/>
<comment type="caution">
    <text evidence="2">The sequence shown here is derived from an EMBL/GenBank/DDBJ whole genome shotgun (WGS) entry which is preliminary data.</text>
</comment>
<keyword evidence="3" id="KW-1185">Reference proteome</keyword>
<reference evidence="2 3" key="1">
    <citation type="submission" date="2020-11" db="EMBL/GenBank/DDBJ databases">
        <title>Kefir isolates.</title>
        <authorList>
            <person name="Marcisauskas S."/>
            <person name="Kim Y."/>
            <person name="Blasche S."/>
        </authorList>
    </citation>
    <scope>NUCLEOTIDE SEQUENCE [LARGE SCALE GENOMIC DNA]</scope>
    <source>
        <strain evidence="2 3">OG2</strain>
    </source>
</reference>
<feature type="non-terminal residue" evidence="2">
    <location>
        <position position="222"/>
    </location>
</feature>